<dbReference type="InterPro" id="IPR002938">
    <property type="entry name" value="FAD-bd"/>
</dbReference>
<keyword evidence="7" id="KW-0812">Transmembrane</keyword>
<dbReference type="PRINTS" id="PR00420">
    <property type="entry name" value="RNGMNOXGNASE"/>
</dbReference>
<dbReference type="InterPro" id="IPR050562">
    <property type="entry name" value="FAD_mOase_fung"/>
</dbReference>
<feature type="transmembrane region" description="Helical" evidence="7">
    <location>
        <begin position="740"/>
        <end position="763"/>
    </location>
</feature>
<evidence type="ECO:0000313" key="10">
    <source>
        <dbReference type="Proteomes" id="UP000034112"/>
    </source>
</evidence>
<comment type="similarity">
    <text evidence="2">Belongs to the paxM FAD-dependent monooxygenase family.</text>
</comment>
<dbReference type="GO" id="GO:0004497">
    <property type="term" value="F:monooxygenase activity"/>
    <property type="evidence" value="ECO:0007669"/>
    <property type="project" value="UniProtKB-KW"/>
</dbReference>
<organism evidence="9 10">
    <name type="scientific">Trichoderma harzianum</name>
    <name type="common">Hypocrea lixii</name>
    <dbReference type="NCBI Taxonomy" id="5544"/>
    <lineage>
        <taxon>Eukaryota</taxon>
        <taxon>Fungi</taxon>
        <taxon>Dikarya</taxon>
        <taxon>Ascomycota</taxon>
        <taxon>Pezizomycotina</taxon>
        <taxon>Sordariomycetes</taxon>
        <taxon>Hypocreomycetidae</taxon>
        <taxon>Hypocreales</taxon>
        <taxon>Hypocreaceae</taxon>
        <taxon>Trichoderma</taxon>
    </lineage>
</organism>
<dbReference type="SUPFAM" id="SSF51905">
    <property type="entry name" value="FAD/NAD(P)-binding domain"/>
    <property type="match status" value="1"/>
</dbReference>
<dbReference type="PANTHER" id="PTHR47356:SF2">
    <property type="entry name" value="FAD-BINDING DOMAIN-CONTAINING PROTEIN-RELATED"/>
    <property type="match status" value="1"/>
</dbReference>
<evidence type="ECO:0000256" key="7">
    <source>
        <dbReference type="SAM" id="Phobius"/>
    </source>
</evidence>
<feature type="transmembrane region" description="Helical" evidence="7">
    <location>
        <begin position="655"/>
        <end position="680"/>
    </location>
</feature>
<name>A0A0F9WYA8_TRIHA</name>
<protein>
    <recommendedName>
        <fullName evidence="8">FAD-binding domain-containing protein</fullName>
    </recommendedName>
</protein>
<evidence type="ECO:0000256" key="4">
    <source>
        <dbReference type="ARBA" id="ARBA00022827"/>
    </source>
</evidence>
<dbReference type="AlphaFoldDB" id="A0A0F9WYA8"/>
<evidence type="ECO:0000259" key="8">
    <source>
        <dbReference type="Pfam" id="PF01494"/>
    </source>
</evidence>
<keyword evidence="4" id="KW-0274">FAD</keyword>
<dbReference type="Proteomes" id="UP000034112">
    <property type="component" value="Unassembled WGS sequence"/>
</dbReference>
<accession>A0A0F9WYA8</accession>
<keyword evidence="3" id="KW-0285">Flavoprotein</keyword>
<keyword evidence="6" id="KW-0503">Monooxygenase</keyword>
<dbReference type="Pfam" id="PF01494">
    <property type="entry name" value="FAD_binding_3"/>
    <property type="match status" value="1"/>
</dbReference>
<dbReference type="OrthoDB" id="10029326at2759"/>
<evidence type="ECO:0000256" key="2">
    <source>
        <dbReference type="ARBA" id="ARBA00007992"/>
    </source>
</evidence>
<evidence type="ECO:0000256" key="6">
    <source>
        <dbReference type="ARBA" id="ARBA00023033"/>
    </source>
</evidence>
<evidence type="ECO:0000256" key="5">
    <source>
        <dbReference type="ARBA" id="ARBA00023002"/>
    </source>
</evidence>
<dbReference type="EMBL" id="JOKZ01000567">
    <property type="protein sequence ID" value="KKO97439.1"/>
    <property type="molecule type" value="Genomic_DNA"/>
</dbReference>
<dbReference type="OMA" id="DPTWIDP"/>
<gene>
    <name evidence="9" type="ORF">THAR02_10457</name>
</gene>
<evidence type="ECO:0000313" key="9">
    <source>
        <dbReference type="EMBL" id="KKO97439.1"/>
    </source>
</evidence>
<feature type="transmembrane region" description="Helical" evidence="7">
    <location>
        <begin position="416"/>
        <end position="435"/>
    </location>
</feature>
<keyword evidence="5" id="KW-0560">Oxidoreductase</keyword>
<feature type="domain" description="FAD-binding" evidence="8">
    <location>
        <begin position="8"/>
        <end position="77"/>
    </location>
</feature>
<sequence>MEQKNNFRVIIGGSGLAGLALANMLQLYGIDFVLLEAKPEIIPKEGTGSTLLPHATRILDQLGLYDKVLALSFPIDTHGYPILCLDIQGLLQTLYDNIQDKRNIITEKEIQHIRVSKGGLIVRTADGSSYNGDVIVGTDGSESTIKDEMLRIGNEVSPGRFSDEQNRSSEPCEGVELGIRTSVLGDHGTLIVDCGPEGRLHWHSFIRLGSLTGKIKGSYLSEKARKEALRIIGHDKITPDISFQKVLDRTILSTATSSKDYVSGTDFHQRIITIGEVAHKMLPITGFGEGACIEFGAILANALRDIQISSRGRKPTLVQIEHSLAAAKIDCLEKLKQLKEHVPGHEQSYGFTTSLYRFAPLQVPQAVIDDSMIYSLSHSIQLAEGLHDAKPASRPRLVPYKDELLRAPKASGIQKWYWIAIYVFIAGICYHGMWVQPGWFGLWEHLSTILETGEFPYSSGFPLKRVYTGNKTIDNIFIYLAAVFMSGLKDWNPSFRFLNLYFEGSLVQHLAVWTTEAYRRGNQYTLLAIVPVWFALSQFAGTGIYMPLYYAVYTFVSAPESYWWPLYREVPLKYAQSLLWAVLVGFGLPTVALFVRWEDPFTLQNVNAIWQLSPVYVPLLCTTLAYLDPHPKTRPSQWSQEQLGIMPDIRHLKRLYLITGIIGLIFHVSCFVKVVLDPILTLSSVFLPDFAPGQRSLGEAVKYMFLIDIWAMDVATYIWTCQAVWDLKRVGRTDANVLKAAALIAAGNVILGPGATLCAVWYWREDQLARLNFK</sequence>
<reference evidence="10" key="1">
    <citation type="journal article" date="2015" name="Genome Announc.">
        <title>Draft whole-genome sequence of the biocontrol agent Trichoderma harzianum T6776.</title>
        <authorList>
            <person name="Baroncelli R."/>
            <person name="Piaggeschi G."/>
            <person name="Fiorini L."/>
            <person name="Bertolini E."/>
            <person name="Zapparata A."/>
            <person name="Pe M.E."/>
            <person name="Sarrocco S."/>
            <person name="Vannacci G."/>
        </authorList>
    </citation>
    <scope>NUCLEOTIDE SEQUENCE [LARGE SCALE GENOMIC DNA]</scope>
    <source>
        <strain evidence="10">T6776</strain>
    </source>
</reference>
<feature type="transmembrane region" description="Helical" evidence="7">
    <location>
        <begin position="578"/>
        <end position="597"/>
    </location>
</feature>
<evidence type="ECO:0000256" key="1">
    <source>
        <dbReference type="ARBA" id="ARBA00001974"/>
    </source>
</evidence>
<comment type="cofactor">
    <cofactor evidence="1">
        <name>FAD</name>
        <dbReference type="ChEBI" id="CHEBI:57692"/>
    </cofactor>
</comment>
<proteinExistence type="inferred from homology"/>
<dbReference type="GO" id="GO:0071949">
    <property type="term" value="F:FAD binding"/>
    <property type="evidence" value="ECO:0007669"/>
    <property type="project" value="InterPro"/>
</dbReference>
<dbReference type="InterPro" id="IPR036188">
    <property type="entry name" value="FAD/NAD-bd_sf"/>
</dbReference>
<keyword evidence="7" id="KW-0472">Membrane</keyword>
<dbReference type="Gene3D" id="3.50.50.60">
    <property type="entry name" value="FAD/NAD(P)-binding domain"/>
    <property type="match status" value="1"/>
</dbReference>
<comment type="caution">
    <text evidence="9">The sequence shown here is derived from an EMBL/GenBank/DDBJ whole genome shotgun (WGS) entry which is preliminary data.</text>
</comment>
<evidence type="ECO:0000256" key="3">
    <source>
        <dbReference type="ARBA" id="ARBA00022630"/>
    </source>
</evidence>
<feature type="transmembrane region" description="Helical" evidence="7">
    <location>
        <begin position="524"/>
        <end position="541"/>
    </location>
</feature>
<keyword evidence="7" id="KW-1133">Transmembrane helix</keyword>
<dbReference type="PANTHER" id="PTHR47356">
    <property type="entry name" value="FAD-DEPENDENT MONOOXYGENASE ASQG-RELATED"/>
    <property type="match status" value="1"/>
</dbReference>